<organism evidence="19 20">
    <name type="scientific">Microlunatus kandeliicorticis</name>
    <dbReference type="NCBI Taxonomy" id="1759536"/>
    <lineage>
        <taxon>Bacteria</taxon>
        <taxon>Bacillati</taxon>
        <taxon>Actinomycetota</taxon>
        <taxon>Actinomycetes</taxon>
        <taxon>Propionibacteriales</taxon>
        <taxon>Propionibacteriaceae</taxon>
        <taxon>Microlunatus</taxon>
    </lineage>
</organism>
<dbReference type="GO" id="GO:0051301">
    <property type="term" value="P:cell division"/>
    <property type="evidence" value="ECO:0007669"/>
    <property type="project" value="UniProtKB-KW"/>
</dbReference>
<name>A0A7W3P5U4_9ACTN</name>
<dbReference type="InterPro" id="IPR005758">
    <property type="entry name" value="UDP-N-AcMur_Ala_ligase_MurC"/>
</dbReference>
<evidence type="ECO:0000259" key="18">
    <source>
        <dbReference type="Pfam" id="PF08245"/>
    </source>
</evidence>
<dbReference type="InterPro" id="IPR036565">
    <property type="entry name" value="Mur-like_cat_sf"/>
</dbReference>
<keyword evidence="10 14" id="KW-0573">Peptidoglycan synthesis</keyword>
<feature type="compositionally biased region" description="Gly residues" evidence="15">
    <location>
        <begin position="503"/>
        <end position="512"/>
    </location>
</feature>
<dbReference type="Gene3D" id="3.40.50.720">
    <property type="entry name" value="NAD(P)-binding Rossmann-like Domain"/>
    <property type="match status" value="1"/>
</dbReference>
<dbReference type="Proteomes" id="UP000523079">
    <property type="component" value="Unassembled WGS sequence"/>
</dbReference>
<feature type="domain" description="Mur ligase C-terminal" evidence="17">
    <location>
        <begin position="340"/>
        <end position="470"/>
    </location>
</feature>
<dbReference type="InterPro" id="IPR013221">
    <property type="entry name" value="Mur_ligase_cen"/>
</dbReference>
<feature type="domain" description="Mur ligase N-terminal catalytic" evidence="16">
    <location>
        <begin position="21"/>
        <end position="118"/>
    </location>
</feature>
<keyword evidence="7 14" id="KW-0547">Nucleotide-binding</keyword>
<dbReference type="GO" id="GO:0008763">
    <property type="term" value="F:UDP-N-acetylmuramate-L-alanine ligase activity"/>
    <property type="evidence" value="ECO:0007669"/>
    <property type="project" value="UniProtKB-UniRule"/>
</dbReference>
<dbReference type="GO" id="GO:0008360">
    <property type="term" value="P:regulation of cell shape"/>
    <property type="evidence" value="ECO:0007669"/>
    <property type="project" value="UniProtKB-KW"/>
</dbReference>
<comment type="function">
    <text evidence="14">Cell wall formation.</text>
</comment>
<dbReference type="NCBIfam" id="TIGR01082">
    <property type="entry name" value="murC"/>
    <property type="match status" value="1"/>
</dbReference>
<feature type="compositionally biased region" description="Low complexity" evidence="15">
    <location>
        <begin position="491"/>
        <end position="502"/>
    </location>
</feature>
<dbReference type="InterPro" id="IPR036615">
    <property type="entry name" value="Mur_ligase_C_dom_sf"/>
</dbReference>
<dbReference type="Pfam" id="PF08245">
    <property type="entry name" value="Mur_ligase_M"/>
    <property type="match status" value="1"/>
</dbReference>
<dbReference type="EMBL" id="JACGWT010000003">
    <property type="protein sequence ID" value="MBA8794309.1"/>
    <property type="molecule type" value="Genomic_DNA"/>
</dbReference>
<dbReference type="Gene3D" id="3.90.190.20">
    <property type="entry name" value="Mur ligase, C-terminal domain"/>
    <property type="match status" value="1"/>
</dbReference>
<evidence type="ECO:0000256" key="11">
    <source>
        <dbReference type="ARBA" id="ARBA00023306"/>
    </source>
</evidence>
<evidence type="ECO:0000256" key="8">
    <source>
        <dbReference type="ARBA" id="ARBA00022840"/>
    </source>
</evidence>
<comment type="caution">
    <text evidence="19">The sequence shown here is derived from an EMBL/GenBank/DDBJ whole genome shotgun (WGS) entry which is preliminary data.</text>
</comment>
<accession>A0A7W3P5U4</accession>
<evidence type="ECO:0000256" key="13">
    <source>
        <dbReference type="ARBA" id="ARBA00047833"/>
    </source>
</evidence>
<evidence type="ECO:0000256" key="5">
    <source>
        <dbReference type="ARBA" id="ARBA00022598"/>
    </source>
</evidence>
<dbReference type="UniPathway" id="UPA00219"/>
<comment type="pathway">
    <text evidence="2 14">Cell wall biogenesis; peptidoglycan biosynthesis.</text>
</comment>
<keyword evidence="9 14" id="KW-0133">Cell shape</keyword>
<dbReference type="GO" id="GO:0071555">
    <property type="term" value="P:cell wall organization"/>
    <property type="evidence" value="ECO:0007669"/>
    <property type="project" value="UniProtKB-KW"/>
</dbReference>
<keyword evidence="11 14" id="KW-0131">Cell cycle</keyword>
<keyword evidence="6 14" id="KW-0132">Cell division</keyword>
<evidence type="ECO:0000256" key="15">
    <source>
        <dbReference type="SAM" id="MobiDB-lite"/>
    </source>
</evidence>
<keyword evidence="8 14" id="KW-0067">ATP-binding</keyword>
<dbReference type="SUPFAM" id="SSF53623">
    <property type="entry name" value="MurD-like peptide ligases, catalytic domain"/>
    <property type="match status" value="1"/>
</dbReference>
<dbReference type="EC" id="6.3.2.8" evidence="3 14"/>
<dbReference type="AlphaFoldDB" id="A0A7W3P5U4"/>
<evidence type="ECO:0000256" key="9">
    <source>
        <dbReference type="ARBA" id="ARBA00022960"/>
    </source>
</evidence>
<dbReference type="Pfam" id="PF01225">
    <property type="entry name" value="Mur_ligase"/>
    <property type="match status" value="1"/>
</dbReference>
<evidence type="ECO:0000256" key="6">
    <source>
        <dbReference type="ARBA" id="ARBA00022618"/>
    </source>
</evidence>
<dbReference type="InterPro" id="IPR004101">
    <property type="entry name" value="Mur_ligase_C"/>
</dbReference>
<evidence type="ECO:0000256" key="1">
    <source>
        <dbReference type="ARBA" id="ARBA00004496"/>
    </source>
</evidence>
<keyword evidence="20" id="KW-1185">Reference proteome</keyword>
<dbReference type="GO" id="GO:0009252">
    <property type="term" value="P:peptidoglycan biosynthetic process"/>
    <property type="evidence" value="ECO:0007669"/>
    <property type="project" value="UniProtKB-UniRule"/>
</dbReference>
<dbReference type="PANTHER" id="PTHR43445:SF3">
    <property type="entry name" value="UDP-N-ACETYLMURAMATE--L-ALANINE LIGASE"/>
    <property type="match status" value="1"/>
</dbReference>
<dbReference type="SUPFAM" id="SSF53244">
    <property type="entry name" value="MurD-like peptide ligases, peptide-binding domain"/>
    <property type="match status" value="1"/>
</dbReference>
<evidence type="ECO:0000256" key="14">
    <source>
        <dbReference type="HAMAP-Rule" id="MF_00046"/>
    </source>
</evidence>
<dbReference type="RefSeq" id="WP_182559915.1">
    <property type="nucleotide sequence ID" value="NZ_JACGWT010000003.1"/>
</dbReference>
<dbReference type="SUPFAM" id="SSF51984">
    <property type="entry name" value="MurCD N-terminal domain"/>
    <property type="match status" value="1"/>
</dbReference>
<dbReference type="GO" id="GO:0005737">
    <property type="term" value="C:cytoplasm"/>
    <property type="evidence" value="ECO:0007669"/>
    <property type="project" value="UniProtKB-SubCell"/>
</dbReference>
<keyword evidence="5 14" id="KW-0436">Ligase</keyword>
<proteinExistence type="inferred from homology"/>
<comment type="subcellular location">
    <subcellularLocation>
        <location evidence="1 14">Cytoplasm</location>
    </subcellularLocation>
</comment>
<feature type="region of interest" description="Disordered" evidence="15">
    <location>
        <begin position="491"/>
        <end position="525"/>
    </location>
</feature>
<evidence type="ECO:0000259" key="16">
    <source>
        <dbReference type="Pfam" id="PF01225"/>
    </source>
</evidence>
<evidence type="ECO:0000256" key="10">
    <source>
        <dbReference type="ARBA" id="ARBA00022984"/>
    </source>
</evidence>
<reference evidence="19 20" key="1">
    <citation type="submission" date="2020-07" db="EMBL/GenBank/DDBJ databases">
        <title>Sequencing the genomes of 1000 actinobacteria strains.</title>
        <authorList>
            <person name="Klenk H.-P."/>
        </authorList>
    </citation>
    <scope>NUCLEOTIDE SEQUENCE [LARGE SCALE GENOMIC DNA]</scope>
    <source>
        <strain evidence="19 20">DSM 100723</strain>
    </source>
</reference>
<evidence type="ECO:0000256" key="3">
    <source>
        <dbReference type="ARBA" id="ARBA00012211"/>
    </source>
</evidence>
<dbReference type="PANTHER" id="PTHR43445">
    <property type="entry name" value="UDP-N-ACETYLMURAMATE--L-ALANINE LIGASE-RELATED"/>
    <property type="match status" value="1"/>
</dbReference>
<feature type="binding site" evidence="14">
    <location>
        <begin position="125"/>
        <end position="131"/>
    </location>
    <ligand>
        <name>ATP</name>
        <dbReference type="ChEBI" id="CHEBI:30616"/>
    </ligand>
</feature>
<dbReference type="InterPro" id="IPR050061">
    <property type="entry name" value="MurCDEF_pg_biosynth"/>
</dbReference>
<evidence type="ECO:0000259" key="17">
    <source>
        <dbReference type="Pfam" id="PF02875"/>
    </source>
</evidence>
<evidence type="ECO:0000256" key="2">
    <source>
        <dbReference type="ARBA" id="ARBA00004752"/>
    </source>
</evidence>
<evidence type="ECO:0000256" key="4">
    <source>
        <dbReference type="ARBA" id="ARBA00022490"/>
    </source>
</evidence>
<feature type="domain" description="Mur ligase central" evidence="18">
    <location>
        <begin position="123"/>
        <end position="318"/>
    </location>
</feature>
<sequence>MSLIDPVPVDRLPDPEALGPLHFIAIGGSGMNGVATVYAQRGIAVSGSDRQDSDYLRSLAAAGVRTHVGHAAEQLGDARAVVASSAIREDNPELAEARRRGLPVLHRSVALAALVRGKRGIAVAGTHGKTTTTGMIAEVLTRLDADPSYVIGGALYHPGRVGGSKTGGHHGAGPDFVVEADESDGSFLQYPVEVAVVTNVDPDHLVNWGTGENYREGFARFASAPGLRLLVVSADEPGAVELTGRLRERGTAARIVTFGRAADADVRITDESYRGTGSAFRLTDATGALGVPGTGGEVRLAVPGDYNVSNAAAAYAVARWLDHPDAEVRDALSHFPGTYRRFQLVGTAAGVRVFDDYAHHPTEVANTVRAARTGLDGGRLIAVMQPHLYTRTRDFFAEFGQALVPADEAVVMDVCGDREDPIPGITGALVADAVPPGTAHVTYEPTWAATPATVAGLARPGDLVVTLGCGDVTKIAPLIVEQLAAAETALAAATTDPETAGPSGAGPSGAGPSGDPSRADRGESR</sequence>
<dbReference type="Gene3D" id="3.40.1190.10">
    <property type="entry name" value="Mur-like, catalytic domain"/>
    <property type="match status" value="1"/>
</dbReference>
<keyword evidence="4 14" id="KW-0963">Cytoplasm</keyword>
<keyword evidence="12 14" id="KW-0961">Cell wall biogenesis/degradation</keyword>
<comment type="similarity">
    <text evidence="14">Belongs to the MurCDEF family.</text>
</comment>
<evidence type="ECO:0000313" key="20">
    <source>
        <dbReference type="Proteomes" id="UP000523079"/>
    </source>
</evidence>
<dbReference type="InterPro" id="IPR000713">
    <property type="entry name" value="Mur_ligase_N"/>
</dbReference>
<evidence type="ECO:0000256" key="7">
    <source>
        <dbReference type="ARBA" id="ARBA00022741"/>
    </source>
</evidence>
<evidence type="ECO:0000256" key="12">
    <source>
        <dbReference type="ARBA" id="ARBA00023316"/>
    </source>
</evidence>
<gene>
    <name evidence="14" type="primary">murC</name>
    <name evidence="19" type="ORF">FHX74_001928</name>
</gene>
<dbReference type="GO" id="GO:0005524">
    <property type="term" value="F:ATP binding"/>
    <property type="evidence" value="ECO:0007669"/>
    <property type="project" value="UniProtKB-UniRule"/>
</dbReference>
<dbReference type="HAMAP" id="MF_00046">
    <property type="entry name" value="MurC"/>
    <property type="match status" value="1"/>
</dbReference>
<dbReference type="Pfam" id="PF02875">
    <property type="entry name" value="Mur_ligase_C"/>
    <property type="match status" value="1"/>
</dbReference>
<protein>
    <recommendedName>
        <fullName evidence="3 14">UDP-N-acetylmuramate--L-alanine ligase</fullName>
        <ecNumber evidence="3 14">6.3.2.8</ecNumber>
    </recommendedName>
    <alternativeName>
        <fullName evidence="14">UDP-N-acetylmuramoyl-L-alanine synthetase</fullName>
    </alternativeName>
</protein>
<comment type="catalytic activity">
    <reaction evidence="13 14">
        <text>UDP-N-acetyl-alpha-D-muramate + L-alanine + ATP = UDP-N-acetyl-alpha-D-muramoyl-L-alanine + ADP + phosphate + H(+)</text>
        <dbReference type="Rhea" id="RHEA:23372"/>
        <dbReference type="ChEBI" id="CHEBI:15378"/>
        <dbReference type="ChEBI" id="CHEBI:30616"/>
        <dbReference type="ChEBI" id="CHEBI:43474"/>
        <dbReference type="ChEBI" id="CHEBI:57972"/>
        <dbReference type="ChEBI" id="CHEBI:70757"/>
        <dbReference type="ChEBI" id="CHEBI:83898"/>
        <dbReference type="ChEBI" id="CHEBI:456216"/>
        <dbReference type="EC" id="6.3.2.8"/>
    </reaction>
</comment>
<evidence type="ECO:0000313" key="19">
    <source>
        <dbReference type="EMBL" id="MBA8794309.1"/>
    </source>
</evidence>